<keyword evidence="2 4" id="KW-0418">Kinase</keyword>
<dbReference type="SUPFAM" id="SSF53613">
    <property type="entry name" value="Ribokinase-like"/>
    <property type="match status" value="1"/>
</dbReference>
<dbReference type="Proteomes" id="UP000004090">
    <property type="component" value="Unassembled WGS sequence"/>
</dbReference>
<dbReference type="EMBL" id="ABAW02000018">
    <property type="protein sequence ID" value="EDP11487.1"/>
    <property type="molecule type" value="Genomic_DNA"/>
</dbReference>
<dbReference type="eggNOG" id="COG0524">
    <property type="taxonomic scope" value="Bacteria"/>
</dbReference>
<proteinExistence type="predicted"/>
<dbReference type="GO" id="GO:0005829">
    <property type="term" value="C:cytosol"/>
    <property type="evidence" value="ECO:0007669"/>
    <property type="project" value="TreeGrafter"/>
</dbReference>
<protein>
    <submittedName>
        <fullName evidence="4">Kinase, PfkB family</fullName>
    </submittedName>
</protein>
<dbReference type="InterPro" id="IPR002173">
    <property type="entry name" value="Carboh/pur_kinase_PfkB_CS"/>
</dbReference>
<dbReference type="HOGENOM" id="CLU_027634_2_2_9"/>
<evidence type="ECO:0000313" key="4">
    <source>
        <dbReference type="EMBL" id="EDP11487.1"/>
    </source>
</evidence>
<dbReference type="GO" id="GO:0016301">
    <property type="term" value="F:kinase activity"/>
    <property type="evidence" value="ECO:0007669"/>
    <property type="project" value="UniProtKB-KW"/>
</dbReference>
<sequence>MTFPIETPLVENQKYRVLEPFACIGGPATNAAYLCALWNVRTTLVSRCGTDFYGKEICDTLEKVGVDISHLIIDPTIETPRSAIIANACNGYRTIFNCPGKLQELCFTFPTKPRVLLLDGHELKASIEALNQFPDAVSVMDAGTYHEETKEIAQRVNYLVCSQNYAEQYSQTKITLDDEGSWKQAFDTLCQLNSGIVVITLGENGLLYKEHNVIYHIPSFSVSAIDTTGAGDIFHGAFAYCLYNGYSLRDTLIICSAASAIAVQILGGQTSIPQKQDVQYFLESHDIYLKLK</sequence>
<feature type="domain" description="Carbohydrate kinase PfkB" evidence="3">
    <location>
        <begin position="25"/>
        <end position="274"/>
    </location>
</feature>
<dbReference type="Pfam" id="PF00294">
    <property type="entry name" value="PfkB"/>
    <property type="match status" value="1"/>
</dbReference>
<reference evidence="4 5" key="2">
    <citation type="submission" date="2007-09" db="EMBL/GenBank/DDBJ databases">
        <authorList>
            <person name="Fulton L."/>
            <person name="Clifton S."/>
            <person name="Fulton B."/>
            <person name="Xu J."/>
            <person name="Minx P."/>
            <person name="Pepin K.H."/>
            <person name="Johnson M."/>
            <person name="Thiruvilangam P."/>
            <person name="Bhonagiri V."/>
            <person name="Nash W.E."/>
            <person name="Mardis E.R."/>
            <person name="Wilson R.K."/>
        </authorList>
    </citation>
    <scope>NUCLEOTIDE SEQUENCE [LARGE SCALE GENOMIC DNA]</scope>
    <source>
        <strain evidence="4 5">DSM 3991</strain>
    </source>
</reference>
<organism evidence="4 5">
    <name type="scientific">Amedibacillus dolichus DSM 3991</name>
    <dbReference type="NCBI Taxonomy" id="428127"/>
    <lineage>
        <taxon>Bacteria</taxon>
        <taxon>Bacillati</taxon>
        <taxon>Bacillota</taxon>
        <taxon>Erysipelotrichia</taxon>
        <taxon>Erysipelotrichales</taxon>
        <taxon>Erysipelotrichaceae</taxon>
        <taxon>Amedibacillus</taxon>
    </lineage>
</organism>
<dbReference type="InterPro" id="IPR011611">
    <property type="entry name" value="PfkB_dom"/>
</dbReference>
<dbReference type="PANTHER" id="PTHR10584:SF157">
    <property type="entry name" value="SULFOFRUCTOSE KINASE"/>
    <property type="match status" value="1"/>
</dbReference>
<accession>A8RA01</accession>
<evidence type="ECO:0000259" key="3">
    <source>
        <dbReference type="Pfam" id="PF00294"/>
    </source>
</evidence>
<evidence type="ECO:0000256" key="1">
    <source>
        <dbReference type="ARBA" id="ARBA00022679"/>
    </source>
</evidence>
<name>A8RA01_9FIRM</name>
<dbReference type="PANTHER" id="PTHR10584">
    <property type="entry name" value="SUGAR KINASE"/>
    <property type="match status" value="1"/>
</dbReference>
<dbReference type="Gene3D" id="3.40.1190.20">
    <property type="match status" value="1"/>
</dbReference>
<evidence type="ECO:0000256" key="2">
    <source>
        <dbReference type="ARBA" id="ARBA00022777"/>
    </source>
</evidence>
<reference evidence="4 5" key="1">
    <citation type="submission" date="2007-09" db="EMBL/GenBank/DDBJ databases">
        <title>Draft genome sequence of Eubacterium dolichum (DSM 3991).</title>
        <authorList>
            <person name="Sudarsanam P."/>
            <person name="Ley R."/>
            <person name="Guruge J."/>
            <person name="Turnbaugh P.J."/>
            <person name="Mahowald M."/>
            <person name="Liep D."/>
            <person name="Gordon J."/>
        </authorList>
    </citation>
    <scope>NUCLEOTIDE SEQUENCE [LARGE SCALE GENOMIC DNA]</scope>
    <source>
        <strain evidence="4 5">DSM 3991</strain>
    </source>
</reference>
<dbReference type="PROSITE" id="PS00584">
    <property type="entry name" value="PFKB_KINASES_2"/>
    <property type="match status" value="1"/>
</dbReference>
<dbReference type="InterPro" id="IPR029056">
    <property type="entry name" value="Ribokinase-like"/>
</dbReference>
<keyword evidence="1" id="KW-0808">Transferase</keyword>
<dbReference type="STRING" id="428127.EUBDOL_00665"/>
<evidence type="ECO:0000313" key="5">
    <source>
        <dbReference type="Proteomes" id="UP000004090"/>
    </source>
</evidence>
<dbReference type="AlphaFoldDB" id="A8RA01"/>
<comment type="caution">
    <text evidence="4">The sequence shown here is derived from an EMBL/GenBank/DDBJ whole genome shotgun (WGS) entry which is preliminary data.</text>
</comment>
<gene>
    <name evidence="4" type="ORF">EUBDOL_00665</name>
</gene>